<reference evidence="5" key="1">
    <citation type="journal article" date="2019" name="Int. J. Syst. Evol. Microbiol.">
        <title>The Global Catalogue of Microorganisms (GCM) 10K type strain sequencing project: providing services to taxonomists for standard genome sequencing and annotation.</title>
        <authorList>
            <consortium name="The Broad Institute Genomics Platform"/>
            <consortium name="The Broad Institute Genome Sequencing Center for Infectious Disease"/>
            <person name="Wu L."/>
            <person name="Ma J."/>
        </authorList>
    </citation>
    <scope>NUCLEOTIDE SEQUENCE [LARGE SCALE GENOMIC DNA]</scope>
    <source>
        <strain evidence="5">CGMCC 1.10131</strain>
    </source>
</reference>
<dbReference type="EMBL" id="BMDY01000002">
    <property type="protein sequence ID" value="GGA95571.1"/>
    <property type="molecule type" value="Genomic_DNA"/>
</dbReference>
<dbReference type="InterPro" id="IPR036291">
    <property type="entry name" value="NAD(P)-bd_dom_sf"/>
</dbReference>
<evidence type="ECO:0000313" key="5">
    <source>
        <dbReference type="Proteomes" id="UP000651977"/>
    </source>
</evidence>
<proteinExistence type="predicted"/>
<sequence>MTSQFEKYQDLAQALPKATSTWNMYGAGVDNIGKNNQPELFEVPEPAANQLLVRVDAVGLCFSDVKLINQGSSHPKLYNRDLTKEPTRLGHEATLTVVKVGDELSGQFKVGERYAMQPDIYQNGKSTAYGYTVPGGLTQYHLIGPEILDTDAGSCLLKVSEELGFAEAALLEPWGCVWASYTQRRRLEPKQGGVMWIVGQADDDTVYGFSKGLSSPAKVILTNVPENLQVLAQSQAQQVIIRNDITVENLEQAVNEYTDGLGFDDVVVLAPKSAKALTTIAKYVARRGTMNMVGKQPLDGLVDADVGRLHYDYVAFIGNSGVDIADSYGEQRNRCDLRKDGFAVFVGAGGPMGQMHVQRAIELKDGPRKVVVTDINDQRLAEIEARFASLTEANNCELVTYNPTNSDTPLPELVKQMTQGEGADDVVVCVPNAQIMAESATFMKDDGMLVLFAGVPNGTLAPVDFSSVYLSNAQYTGTSGLTIDDQTVVMNNTVAGNIAPAICVAAIGGMKVAKDGIQAMIDAKYPGKILIFPHLEDLPLLGLDELAEKLPEVAAALGKGNTWNKQAEKALFDNYFKELA</sequence>
<dbReference type="Pfam" id="PF00107">
    <property type="entry name" value="ADH_zinc_N"/>
    <property type="match status" value="1"/>
</dbReference>
<keyword evidence="1" id="KW-0560">Oxidoreductase</keyword>
<keyword evidence="5" id="KW-1185">Reference proteome</keyword>
<dbReference type="Gene3D" id="3.90.180.10">
    <property type="entry name" value="Medium-chain alcohol dehydrogenases, catalytic domain"/>
    <property type="match status" value="1"/>
</dbReference>
<gene>
    <name evidence="4" type="ORF">GCM10007414_05490</name>
</gene>
<evidence type="ECO:0000256" key="1">
    <source>
        <dbReference type="ARBA" id="ARBA00023002"/>
    </source>
</evidence>
<dbReference type="Gene3D" id="3.40.50.720">
    <property type="entry name" value="NAD(P)-binding Rossmann-like Domain"/>
    <property type="match status" value="2"/>
</dbReference>
<organism evidence="4 5">
    <name type="scientific">Agarivorans gilvus</name>
    <dbReference type="NCBI Taxonomy" id="680279"/>
    <lineage>
        <taxon>Bacteria</taxon>
        <taxon>Pseudomonadati</taxon>
        <taxon>Pseudomonadota</taxon>
        <taxon>Gammaproteobacteria</taxon>
        <taxon>Alteromonadales</taxon>
        <taxon>Alteromonadaceae</taxon>
        <taxon>Agarivorans</taxon>
    </lineage>
</organism>
<dbReference type="RefSeq" id="WP_055731564.1">
    <property type="nucleotide sequence ID" value="NZ_BMDY01000002.1"/>
</dbReference>
<dbReference type="Pfam" id="PF08240">
    <property type="entry name" value="ADH_N"/>
    <property type="match status" value="1"/>
</dbReference>
<dbReference type="SUPFAM" id="SSF51735">
    <property type="entry name" value="NAD(P)-binding Rossmann-fold domains"/>
    <property type="match status" value="2"/>
</dbReference>
<dbReference type="InterPro" id="IPR011032">
    <property type="entry name" value="GroES-like_sf"/>
</dbReference>
<comment type="caution">
    <text evidence="4">The sequence shown here is derived from an EMBL/GenBank/DDBJ whole genome shotgun (WGS) entry which is preliminary data.</text>
</comment>
<dbReference type="SUPFAM" id="SSF50129">
    <property type="entry name" value="GroES-like"/>
    <property type="match status" value="1"/>
</dbReference>
<feature type="domain" description="Alcohol dehydrogenase-like C-terminal" evidence="2">
    <location>
        <begin position="351"/>
        <end position="482"/>
    </location>
</feature>
<name>A0ABQ1HXS9_9ALTE</name>
<dbReference type="PANTHER" id="PTHR43401">
    <property type="entry name" value="L-THREONINE 3-DEHYDROGENASE"/>
    <property type="match status" value="1"/>
</dbReference>
<accession>A0ABQ1HXS9</accession>
<evidence type="ECO:0000259" key="3">
    <source>
        <dbReference type="Pfam" id="PF08240"/>
    </source>
</evidence>
<dbReference type="InterPro" id="IPR050129">
    <property type="entry name" value="Zn_alcohol_dh"/>
</dbReference>
<dbReference type="InterPro" id="IPR013149">
    <property type="entry name" value="ADH-like_C"/>
</dbReference>
<evidence type="ECO:0000313" key="4">
    <source>
        <dbReference type="EMBL" id="GGA95571.1"/>
    </source>
</evidence>
<dbReference type="InterPro" id="IPR013154">
    <property type="entry name" value="ADH-like_N"/>
</dbReference>
<dbReference type="Proteomes" id="UP000651977">
    <property type="component" value="Unassembled WGS sequence"/>
</dbReference>
<protein>
    <recommendedName>
        <fullName evidence="6">Alcohol dehydrogenase</fullName>
    </recommendedName>
</protein>
<evidence type="ECO:0000259" key="2">
    <source>
        <dbReference type="Pfam" id="PF00107"/>
    </source>
</evidence>
<feature type="domain" description="Alcohol dehydrogenase-like N-terminal" evidence="3">
    <location>
        <begin position="48"/>
        <end position="142"/>
    </location>
</feature>
<dbReference type="PANTHER" id="PTHR43401:SF2">
    <property type="entry name" value="L-THREONINE 3-DEHYDROGENASE"/>
    <property type="match status" value="1"/>
</dbReference>
<evidence type="ECO:0008006" key="6">
    <source>
        <dbReference type="Google" id="ProtNLM"/>
    </source>
</evidence>